<accession>A0A9Q0R9L8</accession>
<evidence type="ECO:0000259" key="2">
    <source>
        <dbReference type="Pfam" id="PF17800"/>
    </source>
</evidence>
<organism evidence="3 4">
    <name type="scientific">Anaeramoeba ignava</name>
    <name type="common">Anaerobic marine amoeba</name>
    <dbReference type="NCBI Taxonomy" id="1746090"/>
    <lineage>
        <taxon>Eukaryota</taxon>
        <taxon>Metamonada</taxon>
        <taxon>Anaeramoebidae</taxon>
        <taxon>Anaeramoeba</taxon>
    </lineage>
</organism>
<feature type="compositionally biased region" description="Acidic residues" evidence="1">
    <location>
        <begin position="171"/>
        <end position="186"/>
    </location>
</feature>
<comment type="caution">
    <text evidence="3">The sequence shown here is derived from an EMBL/GenBank/DDBJ whole genome shotgun (WGS) entry which is preliminary data.</text>
</comment>
<gene>
    <name evidence="3" type="ORF">M0811_09685</name>
</gene>
<dbReference type="OMA" id="WKYTENI"/>
<evidence type="ECO:0000313" key="4">
    <source>
        <dbReference type="Proteomes" id="UP001149090"/>
    </source>
</evidence>
<protein>
    <submittedName>
        <fullName evidence="3">Peptidylprolyl isomerase</fullName>
    </submittedName>
</protein>
<keyword evidence="4" id="KW-1185">Reference proteome</keyword>
<keyword evidence="3" id="KW-0413">Isomerase</keyword>
<dbReference type="Proteomes" id="UP001149090">
    <property type="component" value="Unassembled WGS sequence"/>
</dbReference>
<name>A0A9Q0R9L8_ANAIG</name>
<dbReference type="EMBL" id="JAPDFW010000083">
    <property type="protein sequence ID" value="KAJ5072041.1"/>
    <property type="molecule type" value="Genomic_DNA"/>
</dbReference>
<feature type="domain" description="Nucleoplasmin-like" evidence="2">
    <location>
        <begin position="4"/>
        <end position="92"/>
    </location>
</feature>
<dbReference type="Pfam" id="PF17800">
    <property type="entry name" value="NPL"/>
    <property type="match status" value="1"/>
</dbReference>
<reference evidence="3" key="1">
    <citation type="submission" date="2022-10" db="EMBL/GenBank/DDBJ databases">
        <title>Novel sulphate-reducing endosymbionts in the free-living metamonad Anaeramoeba.</title>
        <authorList>
            <person name="Jerlstrom-Hultqvist J."/>
            <person name="Cepicka I."/>
            <person name="Gallot-Lavallee L."/>
            <person name="Salas-Leiva D."/>
            <person name="Curtis B.A."/>
            <person name="Zahonova K."/>
            <person name="Pipaliya S."/>
            <person name="Dacks J."/>
            <person name="Roger A.J."/>
        </authorList>
    </citation>
    <scope>NUCLEOTIDE SEQUENCE</scope>
    <source>
        <strain evidence="3">BMAN</strain>
    </source>
</reference>
<feature type="compositionally biased region" description="Acidic residues" evidence="1">
    <location>
        <begin position="147"/>
        <end position="157"/>
    </location>
</feature>
<dbReference type="GO" id="GO:0016853">
    <property type="term" value="F:isomerase activity"/>
    <property type="evidence" value="ECO:0007669"/>
    <property type="project" value="UniProtKB-KW"/>
</dbReference>
<dbReference type="Gene3D" id="2.60.120.340">
    <property type="entry name" value="Nucleoplasmin core domain"/>
    <property type="match status" value="1"/>
</dbReference>
<evidence type="ECO:0000256" key="1">
    <source>
        <dbReference type="SAM" id="MobiDB-lite"/>
    </source>
</evidence>
<evidence type="ECO:0000313" key="3">
    <source>
        <dbReference type="EMBL" id="KAJ5072041.1"/>
    </source>
</evidence>
<dbReference type="AlphaFoldDB" id="A0A9Q0R9L8"/>
<sequence length="186" mass="21170">MIGFWGAIIDGDTSKQFNLPSNLRLTQATFDPKSTSDERVALLVEIEEQEHLVCTLKRFTEEICRLDLIFVKGEPIIFKVQGNSAVHLSGYFEPELAEEKDESESESESESDSGSENDNKEEEDDDIEDDDIEDDDDDIQENQNKDDIDDDVNNDANDDIKDNNVVQDDIKDPDEDEDEDDIEDDD</sequence>
<dbReference type="InterPro" id="IPR041232">
    <property type="entry name" value="NPL"/>
</dbReference>
<feature type="region of interest" description="Disordered" evidence="1">
    <location>
        <begin position="93"/>
        <end position="186"/>
    </location>
</feature>
<dbReference type="OrthoDB" id="1902587at2759"/>
<feature type="compositionally biased region" description="Acidic residues" evidence="1">
    <location>
        <begin position="95"/>
        <end position="140"/>
    </location>
</feature>
<proteinExistence type="predicted"/>